<evidence type="ECO:0000313" key="3">
    <source>
        <dbReference type="Proteomes" id="UP000697127"/>
    </source>
</evidence>
<feature type="non-terminal residue" evidence="2">
    <location>
        <position position="1161"/>
    </location>
</feature>
<organism evidence="2 3">
    <name type="scientific">Pichia californica</name>
    <dbReference type="NCBI Taxonomy" id="460514"/>
    <lineage>
        <taxon>Eukaryota</taxon>
        <taxon>Fungi</taxon>
        <taxon>Dikarya</taxon>
        <taxon>Ascomycota</taxon>
        <taxon>Saccharomycotina</taxon>
        <taxon>Pichiomycetes</taxon>
        <taxon>Pichiales</taxon>
        <taxon>Pichiaceae</taxon>
        <taxon>Pichia</taxon>
    </lineage>
</organism>
<dbReference type="PANTHER" id="PTHR15682:SF2">
    <property type="entry name" value="UNHEALTHY RIBOSOME BIOGENESIS PROTEIN 2 HOMOLOG"/>
    <property type="match status" value="1"/>
</dbReference>
<evidence type="ECO:0000313" key="2">
    <source>
        <dbReference type="EMBL" id="KAG0687042.1"/>
    </source>
</evidence>
<accession>A0A9P6WHG8</accession>
<feature type="domain" description="Nucleolar 27S pre-rRNA processing Urb2/Npa2 C-terminal" evidence="1">
    <location>
        <begin position="957"/>
        <end position="1160"/>
    </location>
</feature>
<name>A0A9P6WHG8_9ASCO</name>
<dbReference type="Proteomes" id="UP000697127">
    <property type="component" value="Unassembled WGS sequence"/>
</dbReference>
<evidence type="ECO:0000259" key="1">
    <source>
        <dbReference type="Pfam" id="PF10441"/>
    </source>
</evidence>
<sequence>MSVLDGLQTTEAITRFLRNKETKVTDIFTFITEKLFNQDDAEDDNNSIKLPQSEKFILELLIDRISQSNKLNEKFVYSEYTWILFNLVWKRCNNQDTRLSTMRSKVFANFKFGDIFTKILKGLKLNKIYENQIYIEQLVNFMKLLVGSIRIHLSNEQNVYLIQSLLSFIVEYQNYPLSLNESILFLISSIFKLNNTNSFSYEIKNKSEFSRSCLANMILVNNKYITNSVIKSDIKNILNKTLFSDNDEKSTVKFIEQFASVEYNQITLSETDILYLIKLLISKVDVNQLEDIIKILIKSYPIYSTILLKEITDMNKTLSVDFLSSLVESAIETNNEESINLIIHCIKRSSDVALKYSEKICILCTLNKNVNTINLFKKLFESYIKTREIDELVKLWRELIEKYPNSLFESDDIIDYASSKIVTFSYTQLSRLVENEVIKYKENPKNQPAFLLSVCKGLFRGVSGTIQNALSKTIIQNLNKLKPDLVSLLKIESNSGWKLRYYILNLFDVEDLEEQVDFILKQKAIDNDYYFYSICRIIEQDITKLNNDFIKKFKSYFNKISSKNFQKRIFMRWFMLIEILFEEKIIKSFVEKLIQGLDSSEIVDILQNNLIQTQPKITIQFIEYFMHHKEYYNYLQFVSIYAFNKVQKVNILDLMLKNIDEDYARDIIINILRVPTYKSLIESDFDSLIDLAEKRDEKLDKIIELVLNLHLKQPVESEKYILNAFNVVIKKIKGLSKKKFSKNQSYLSINLKLVTQSKNNNKFLDEKEKLISVSFEQISKLLVDTKSVETATIMIQFLTNMNFQLKKSIVPDGIKDIIGDLGLKYEDDKAFQNVLFGFICSFGGDVYKPQYIFALYIVLNGGIINQQYIKNYISKLSEKDEIKFIESWFSVCSSIKNYNSLDELNRYVELTSFFIGGVNKSENSNHVKLIHALFVNSISEIFTQIKERETDLNIFIFLECLKEVVSRKIWLFTQYSMELTLGMIVFISDNITGDNNDIYLQICLIFAGIVLYQRKRLSNRHHLIDSVLISLMRTLIVHSNKLGAECGLTFERLVSNVCEPNVSNISVLNKLEIENKDASINEALSQMKSGLRKYSGVLILNYLKFYLQYQISLEIKTHLNNSVYMILDLMTPNEMSYLNKSLDNQSRIVFRSLYGDYQKFY</sequence>
<comment type="caution">
    <text evidence="2">The sequence shown here is derived from an EMBL/GenBank/DDBJ whole genome shotgun (WGS) entry which is preliminary data.</text>
</comment>
<dbReference type="PANTHER" id="PTHR15682">
    <property type="entry name" value="UNHEALTHY RIBOSOME BIOGENESIS PROTEIN 2 HOMOLOG"/>
    <property type="match status" value="1"/>
</dbReference>
<dbReference type="InterPro" id="IPR018849">
    <property type="entry name" value="Urb2/Npa2_C"/>
</dbReference>
<keyword evidence="3" id="KW-1185">Reference proteome</keyword>
<dbReference type="AlphaFoldDB" id="A0A9P6WHG8"/>
<gene>
    <name evidence="2" type="ORF">C6P40_002972</name>
</gene>
<proteinExistence type="predicted"/>
<dbReference type="EMBL" id="PUHW01000326">
    <property type="protein sequence ID" value="KAG0687042.1"/>
    <property type="molecule type" value="Genomic_DNA"/>
</dbReference>
<dbReference type="InterPro" id="IPR052609">
    <property type="entry name" value="Ribosome_Biogenesis_Reg"/>
</dbReference>
<protein>
    <recommendedName>
        <fullName evidence="1">Nucleolar 27S pre-rRNA processing Urb2/Npa2 C-terminal domain-containing protein</fullName>
    </recommendedName>
</protein>
<dbReference type="Pfam" id="PF10441">
    <property type="entry name" value="Urb2"/>
    <property type="match status" value="1"/>
</dbReference>
<dbReference type="GO" id="GO:0005730">
    <property type="term" value="C:nucleolus"/>
    <property type="evidence" value="ECO:0007669"/>
    <property type="project" value="TreeGrafter"/>
</dbReference>
<dbReference type="GO" id="GO:0042254">
    <property type="term" value="P:ribosome biogenesis"/>
    <property type="evidence" value="ECO:0007669"/>
    <property type="project" value="TreeGrafter"/>
</dbReference>
<reference evidence="2" key="1">
    <citation type="submission" date="2020-11" db="EMBL/GenBank/DDBJ databases">
        <title>Kefir isolates.</title>
        <authorList>
            <person name="Marcisauskas S."/>
            <person name="Kim Y."/>
            <person name="Blasche S."/>
        </authorList>
    </citation>
    <scope>NUCLEOTIDE SEQUENCE</scope>
    <source>
        <strain evidence="2">Olga-1</strain>
    </source>
</reference>